<dbReference type="InterPro" id="IPR049303">
    <property type="entry name" value="Glyco_hydro_109_C"/>
</dbReference>
<gene>
    <name evidence="11" type="ORF">HEB94_006089</name>
</gene>
<evidence type="ECO:0000256" key="8">
    <source>
        <dbReference type="SAM" id="SignalP"/>
    </source>
</evidence>
<protein>
    <recommendedName>
        <fullName evidence="3">Glycosyl hydrolase family 109 protein</fullName>
    </recommendedName>
</protein>
<dbReference type="RefSeq" id="WP_192752851.1">
    <property type="nucleotide sequence ID" value="NZ_BAABJL010000142.1"/>
</dbReference>
<dbReference type="Pfam" id="PF01408">
    <property type="entry name" value="GFO_IDH_MocA"/>
    <property type="match status" value="1"/>
</dbReference>
<feature type="chain" id="PRO_5037610952" description="Glycosyl hydrolase family 109 protein" evidence="8">
    <location>
        <begin position="36"/>
        <end position="503"/>
    </location>
</feature>
<dbReference type="InterPro" id="IPR036291">
    <property type="entry name" value="NAD(P)-bd_dom_sf"/>
</dbReference>
<dbReference type="InterPro" id="IPR050463">
    <property type="entry name" value="Gfo/Idh/MocA_oxidrdct_glycsds"/>
</dbReference>
<dbReference type="InterPro" id="IPR000683">
    <property type="entry name" value="Gfo/Idh/MocA-like_OxRdtase_N"/>
</dbReference>
<keyword evidence="5" id="KW-0520">NAD</keyword>
<keyword evidence="12" id="KW-1185">Reference proteome</keyword>
<comment type="similarity">
    <text evidence="2">Belongs to the Gfo/Idh/MocA family. Glycosyl hydrolase 109 subfamily.</text>
</comment>
<dbReference type="EMBL" id="JADBEM010000001">
    <property type="protein sequence ID" value="MBE1609241.1"/>
    <property type="molecule type" value="Genomic_DNA"/>
</dbReference>
<evidence type="ECO:0000259" key="10">
    <source>
        <dbReference type="Pfam" id="PF21252"/>
    </source>
</evidence>
<dbReference type="GO" id="GO:0016798">
    <property type="term" value="F:hydrolase activity, acting on glycosyl bonds"/>
    <property type="evidence" value="ECO:0007669"/>
    <property type="project" value="UniProtKB-KW"/>
</dbReference>
<organism evidence="11 12">
    <name type="scientific">Actinopolymorpha pittospori</name>
    <dbReference type="NCBI Taxonomy" id="648752"/>
    <lineage>
        <taxon>Bacteria</taxon>
        <taxon>Bacillati</taxon>
        <taxon>Actinomycetota</taxon>
        <taxon>Actinomycetes</taxon>
        <taxon>Propionibacteriales</taxon>
        <taxon>Actinopolymorphaceae</taxon>
        <taxon>Actinopolymorpha</taxon>
    </lineage>
</organism>
<dbReference type="Gene3D" id="3.40.50.720">
    <property type="entry name" value="NAD(P)-binding Rossmann-like Domain"/>
    <property type="match status" value="1"/>
</dbReference>
<sequence length="503" mass="55439">MTKDHPSRRQLLTSGAAATATLGLTGLGTAPAAHADDDTARVPATLSGRGGSMIGVPFERHEEVRVGIIGLGARGTGMSELWAAVPGVRVTAICDSRAERVHAVAASLVAAGHPEPAKYIGGDPSYEAAQEASRRARSGKDVDMPYVRLCARDDVDFVYSPTPWEWHFPTAMTAMRHGKHVGTEVPLAMDLSHLWHLVAMSERTRRHCLMMEQIGYSQNEMRLLRMAHEGVFGDLLHGAGAYIHDLRSYLFGLGPEYYPQGWRRLWHTRMDGNLYPTHGLVPIAGMMDLNRGDRFTTISSSSSPSLGLQAYRAANVPPDHESWDETYLTGDRNICLLSTAKGRLIRVEHDVTTPHPYSRLNFLAGTKGLFEDFPPRVYLEPDMNNDEWGDFDDYAEYDHWLWQDVGGGGGGHGGSDYISLWRLAQTMRLGLVPDMDVYDGAAWSAATPLSAESLKRGGQPVKVPDFTRGHWEEYRPGFDSSRPEDEENVGASMRRLAAGRAGR</sequence>
<evidence type="ECO:0000313" key="12">
    <source>
        <dbReference type="Proteomes" id="UP000638648"/>
    </source>
</evidence>
<evidence type="ECO:0000256" key="2">
    <source>
        <dbReference type="ARBA" id="ARBA00009329"/>
    </source>
</evidence>
<feature type="domain" description="Gfo/Idh/MocA-like oxidoreductase N-terminal" evidence="9">
    <location>
        <begin position="64"/>
        <end position="207"/>
    </location>
</feature>
<evidence type="ECO:0000256" key="6">
    <source>
        <dbReference type="ARBA" id="ARBA00023295"/>
    </source>
</evidence>
<evidence type="ECO:0000256" key="5">
    <source>
        <dbReference type="ARBA" id="ARBA00023027"/>
    </source>
</evidence>
<dbReference type="Pfam" id="PF21252">
    <property type="entry name" value="Glyco_hydro_109_C"/>
    <property type="match status" value="1"/>
</dbReference>
<dbReference type="SUPFAM" id="SSF51735">
    <property type="entry name" value="NAD(P)-binding Rossmann-fold domains"/>
    <property type="match status" value="1"/>
</dbReference>
<reference evidence="11" key="1">
    <citation type="submission" date="2020-10" db="EMBL/GenBank/DDBJ databases">
        <title>Sequencing the genomes of 1000 actinobacteria strains.</title>
        <authorList>
            <person name="Klenk H.-P."/>
        </authorList>
    </citation>
    <scope>NUCLEOTIDE SEQUENCE</scope>
    <source>
        <strain evidence="11">DSM 45354</strain>
    </source>
</reference>
<evidence type="ECO:0000256" key="4">
    <source>
        <dbReference type="ARBA" id="ARBA00022801"/>
    </source>
</evidence>
<proteinExistence type="inferred from homology"/>
<dbReference type="PROSITE" id="PS51318">
    <property type="entry name" value="TAT"/>
    <property type="match status" value="1"/>
</dbReference>
<dbReference type="GO" id="GO:0000166">
    <property type="term" value="F:nucleotide binding"/>
    <property type="evidence" value="ECO:0007669"/>
    <property type="project" value="InterPro"/>
</dbReference>
<accession>A0A927RLI5</accession>
<dbReference type="InterPro" id="IPR006311">
    <property type="entry name" value="TAT_signal"/>
</dbReference>
<name>A0A927RLI5_9ACTN</name>
<keyword evidence="4" id="KW-0378">Hydrolase</keyword>
<dbReference type="PANTHER" id="PTHR43818:SF1">
    <property type="entry name" value="GLYCOSYL HYDROLASE FAMILY 109 PROTEIN"/>
    <property type="match status" value="1"/>
</dbReference>
<keyword evidence="8" id="KW-0732">Signal</keyword>
<dbReference type="Gene3D" id="3.30.360.10">
    <property type="entry name" value="Dihydrodipicolinate Reductase, domain 2"/>
    <property type="match status" value="1"/>
</dbReference>
<feature type="domain" description="Glycosyl hydrolase 109 C-terminal" evidence="10">
    <location>
        <begin position="221"/>
        <end position="389"/>
    </location>
</feature>
<feature type="region of interest" description="Disordered" evidence="7">
    <location>
        <begin position="473"/>
        <end position="503"/>
    </location>
</feature>
<dbReference type="PANTHER" id="PTHR43818">
    <property type="entry name" value="BCDNA.GH03377"/>
    <property type="match status" value="1"/>
</dbReference>
<evidence type="ECO:0000256" key="7">
    <source>
        <dbReference type="SAM" id="MobiDB-lite"/>
    </source>
</evidence>
<comment type="caution">
    <text evidence="11">The sequence shown here is derived from an EMBL/GenBank/DDBJ whole genome shotgun (WGS) entry which is preliminary data.</text>
</comment>
<evidence type="ECO:0000259" key="9">
    <source>
        <dbReference type="Pfam" id="PF01408"/>
    </source>
</evidence>
<dbReference type="AlphaFoldDB" id="A0A927RLI5"/>
<keyword evidence="6" id="KW-0326">Glycosidase</keyword>
<comment type="cofactor">
    <cofactor evidence="1">
        <name>NAD(+)</name>
        <dbReference type="ChEBI" id="CHEBI:57540"/>
    </cofactor>
</comment>
<feature type="signal peptide" evidence="8">
    <location>
        <begin position="1"/>
        <end position="35"/>
    </location>
</feature>
<evidence type="ECO:0000256" key="1">
    <source>
        <dbReference type="ARBA" id="ARBA00001911"/>
    </source>
</evidence>
<dbReference type="Proteomes" id="UP000638648">
    <property type="component" value="Unassembled WGS sequence"/>
</dbReference>
<evidence type="ECO:0000256" key="3">
    <source>
        <dbReference type="ARBA" id="ARBA00016631"/>
    </source>
</evidence>
<evidence type="ECO:0000313" key="11">
    <source>
        <dbReference type="EMBL" id="MBE1609241.1"/>
    </source>
</evidence>